<dbReference type="AlphaFoldDB" id="A0A699X6W1"/>
<gene>
    <name evidence="1" type="ORF">Tci_925597</name>
</gene>
<proteinExistence type="predicted"/>
<protein>
    <submittedName>
        <fullName evidence="1">Uncharacterized protein</fullName>
    </submittedName>
</protein>
<comment type="caution">
    <text evidence="1">The sequence shown here is derived from an EMBL/GenBank/DDBJ whole genome shotgun (WGS) entry which is preliminary data.</text>
</comment>
<evidence type="ECO:0000313" key="1">
    <source>
        <dbReference type="EMBL" id="GFD53628.1"/>
    </source>
</evidence>
<sequence>MEAAVTPADIAIDHTVPMFPDCGMGSTFNINVQQYTPALSTDFNFNEPMFTMNSNQNLGLPQLSPMAQPDLTLYSPQMQIDEGFGDAMDSLDSLDM</sequence>
<accession>A0A699X6W1</accession>
<reference evidence="1" key="1">
    <citation type="journal article" date="2019" name="Sci. Rep.">
        <title>Draft genome of Tanacetum cinerariifolium, the natural source of mosquito coil.</title>
        <authorList>
            <person name="Yamashiro T."/>
            <person name="Shiraishi A."/>
            <person name="Satake H."/>
            <person name="Nakayama K."/>
        </authorList>
    </citation>
    <scope>NUCLEOTIDE SEQUENCE</scope>
</reference>
<organism evidence="1">
    <name type="scientific">Tanacetum cinerariifolium</name>
    <name type="common">Dalmatian daisy</name>
    <name type="synonym">Chrysanthemum cinerariifolium</name>
    <dbReference type="NCBI Taxonomy" id="118510"/>
    <lineage>
        <taxon>Eukaryota</taxon>
        <taxon>Viridiplantae</taxon>
        <taxon>Streptophyta</taxon>
        <taxon>Embryophyta</taxon>
        <taxon>Tracheophyta</taxon>
        <taxon>Spermatophyta</taxon>
        <taxon>Magnoliopsida</taxon>
        <taxon>eudicotyledons</taxon>
        <taxon>Gunneridae</taxon>
        <taxon>Pentapetalae</taxon>
        <taxon>asterids</taxon>
        <taxon>campanulids</taxon>
        <taxon>Asterales</taxon>
        <taxon>Asteraceae</taxon>
        <taxon>Asteroideae</taxon>
        <taxon>Anthemideae</taxon>
        <taxon>Anthemidinae</taxon>
        <taxon>Tanacetum</taxon>
    </lineage>
</organism>
<name>A0A699X6W1_TANCI</name>
<dbReference type="EMBL" id="BKCJ011796633">
    <property type="protein sequence ID" value="GFD53628.1"/>
    <property type="molecule type" value="Genomic_DNA"/>
</dbReference>
<feature type="non-terminal residue" evidence="1">
    <location>
        <position position="96"/>
    </location>
</feature>